<gene>
    <name evidence="1" type="ORF">DSO57_1010060</name>
</gene>
<protein>
    <submittedName>
        <fullName evidence="1">Uncharacterized protein</fullName>
    </submittedName>
</protein>
<evidence type="ECO:0000313" key="2">
    <source>
        <dbReference type="Proteomes" id="UP001165960"/>
    </source>
</evidence>
<keyword evidence="2" id="KW-1185">Reference proteome</keyword>
<accession>A0ACC2SJP6</accession>
<dbReference type="Proteomes" id="UP001165960">
    <property type="component" value="Unassembled WGS sequence"/>
</dbReference>
<evidence type="ECO:0000313" key="1">
    <source>
        <dbReference type="EMBL" id="KAJ9062489.1"/>
    </source>
</evidence>
<reference evidence="1" key="1">
    <citation type="submission" date="2022-04" db="EMBL/GenBank/DDBJ databases">
        <title>Genome of the entomopathogenic fungus Entomophthora muscae.</title>
        <authorList>
            <person name="Elya C."/>
            <person name="Lovett B.R."/>
            <person name="Lee E."/>
            <person name="Macias A.M."/>
            <person name="Hajek A.E."/>
            <person name="De Bivort B.L."/>
            <person name="Kasson M.T."/>
            <person name="De Fine Licht H.H."/>
            <person name="Stajich J.E."/>
        </authorList>
    </citation>
    <scope>NUCLEOTIDE SEQUENCE</scope>
    <source>
        <strain evidence="1">Berkeley</strain>
    </source>
</reference>
<proteinExistence type="predicted"/>
<sequence>MLSKGLGDASFKWQESYRLKHLSQVIESGKSRFESLSSDRRLVTCPPDSFPMGVCKLRLRLVANDDICSSLDSAKTYFLANHRCPPSGPQATMAPFSAICSMPNRSKLTNREFNILESLFRQDSNPRLAIRRNLAKQLGMPQRTIQIWFQNRRAKAIRLNESSPPTRPSSPSLPTYLVQSHLPAPIISPTLRISEFWATTMSCIKYYRH</sequence>
<organism evidence="1 2">
    <name type="scientific">Entomophthora muscae</name>
    <dbReference type="NCBI Taxonomy" id="34485"/>
    <lineage>
        <taxon>Eukaryota</taxon>
        <taxon>Fungi</taxon>
        <taxon>Fungi incertae sedis</taxon>
        <taxon>Zoopagomycota</taxon>
        <taxon>Entomophthoromycotina</taxon>
        <taxon>Entomophthoromycetes</taxon>
        <taxon>Entomophthorales</taxon>
        <taxon>Entomophthoraceae</taxon>
        <taxon>Entomophthora</taxon>
    </lineage>
</organism>
<name>A0ACC2SJP6_9FUNG</name>
<dbReference type="EMBL" id="QTSX02005003">
    <property type="protein sequence ID" value="KAJ9062489.1"/>
    <property type="molecule type" value="Genomic_DNA"/>
</dbReference>
<comment type="caution">
    <text evidence="1">The sequence shown here is derived from an EMBL/GenBank/DDBJ whole genome shotgun (WGS) entry which is preliminary data.</text>
</comment>